<evidence type="ECO:0000313" key="2">
    <source>
        <dbReference type="EMBL" id="MDR6302217.1"/>
    </source>
</evidence>
<dbReference type="EMBL" id="JAVDQA010000012">
    <property type="protein sequence ID" value="MDR6302217.1"/>
    <property type="molecule type" value="Genomic_DNA"/>
</dbReference>
<keyword evidence="1" id="KW-0472">Membrane</keyword>
<name>A0ABU1KAZ4_9FLAO</name>
<proteinExistence type="predicted"/>
<dbReference type="Proteomes" id="UP001257659">
    <property type="component" value="Unassembled WGS sequence"/>
</dbReference>
<feature type="transmembrane region" description="Helical" evidence="1">
    <location>
        <begin position="12"/>
        <end position="41"/>
    </location>
</feature>
<protein>
    <submittedName>
        <fullName evidence="2">PurR-regulated permease PerM</fullName>
    </submittedName>
</protein>
<sequence>MEKQKLPNATISLILGIVSFIACCFTWGIGGILLSGISLYLANKDKKKFTETPEIYDNYSQVKTARIIAIIGLILSILTALMIIGIFIYAGSMEEFQRMMEEYSQQYEQQQID</sequence>
<accession>A0ABU1KAZ4</accession>
<dbReference type="RefSeq" id="WP_309730626.1">
    <property type="nucleotide sequence ID" value="NZ_JAVDQA010000012.1"/>
</dbReference>
<keyword evidence="1" id="KW-0812">Transmembrane</keyword>
<comment type="caution">
    <text evidence="2">The sequence shown here is derived from an EMBL/GenBank/DDBJ whole genome shotgun (WGS) entry which is preliminary data.</text>
</comment>
<reference evidence="2 3" key="1">
    <citation type="submission" date="2023-07" db="EMBL/GenBank/DDBJ databases">
        <title>Genomic Encyclopedia of Type Strains, Phase IV (KMG-IV): sequencing the most valuable type-strain genomes for metagenomic binning, comparative biology and taxonomic classification.</title>
        <authorList>
            <person name="Goeker M."/>
        </authorList>
    </citation>
    <scope>NUCLEOTIDE SEQUENCE [LARGE SCALE GENOMIC DNA]</scope>
    <source>
        <strain evidence="2 3">DSM 102814</strain>
    </source>
</reference>
<evidence type="ECO:0000256" key="1">
    <source>
        <dbReference type="SAM" id="Phobius"/>
    </source>
</evidence>
<evidence type="ECO:0000313" key="3">
    <source>
        <dbReference type="Proteomes" id="UP001257659"/>
    </source>
</evidence>
<gene>
    <name evidence="2" type="ORF">GGR31_002896</name>
</gene>
<dbReference type="PROSITE" id="PS51257">
    <property type="entry name" value="PROKAR_LIPOPROTEIN"/>
    <property type="match status" value="1"/>
</dbReference>
<keyword evidence="3" id="KW-1185">Reference proteome</keyword>
<dbReference type="NCBIfam" id="NF040945">
    <property type="entry name" value="CCC_membrane"/>
    <property type="match status" value="1"/>
</dbReference>
<feature type="transmembrane region" description="Helical" evidence="1">
    <location>
        <begin position="67"/>
        <end position="90"/>
    </location>
</feature>
<keyword evidence="1" id="KW-1133">Transmembrane helix</keyword>
<organism evidence="2 3">
    <name type="scientific">Mesonia maritima</name>
    <dbReference type="NCBI Taxonomy" id="1793873"/>
    <lineage>
        <taxon>Bacteria</taxon>
        <taxon>Pseudomonadati</taxon>
        <taxon>Bacteroidota</taxon>
        <taxon>Flavobacteriia</taxon>
        <taxon>Flavobacteriales</taxon>
        <taxon>Flavobacteriaceae</taxon>
        <taxon>Mesonia</taxon>
    </lineage>
</organism>